<organism evidence="1 2">
    <name type="scientific">Acorus gramineus</name>
    <name type="common">Dwarf sweet flag</name>
    <dbReference type="NCBI Taxonomy" id="55184"/>
    <lineage>
        <taxon>Eukaryota</taxon>
        <taxon>Viridiplantae</taxon>
        <taxon>Streptophyta</taxon>
        <taxon>Embryophyta</taxon>
        <taxon>Tracheophyta</taxon>
        <taxon>Spermatophyta</taxon>
        <taxon>Magnoliopsida</taxon>
        <taxon>Liliopsida</taxon>
        <taxon>Acoraceae</taxon>
        <taxon>Acorus</taxon>
    </lineage>
</organism>
<dbReference type="Proteomes" id="UP001179952">
    <property type="component" value="Unassembled WGS sequence"/>
</dbReference>
<protein>
    <submittedName>
        <fullName evidence="1">Uncharacterized protein</fullName>
    </submittedName>
</protein>
<sequence length="64" mass="7116">MTDVFHGLMKLFQISTRPFPPKYHGITKATGNSGSTKMTIWLVPSLSPSSDRITSLKPFIFAMT</sequence>
<proteinExistence type="predicted"/>
<evidence type="ECO:0000313" key="2">
    <source>
        <dbReference type="Proteomes" id="UP001179952"/>
    </source>
</evidence>
<keyword evidence="2" id="KW-1185">Reference proteome</keyword>
<evidence type="ECO:0000313" key="1">
    <source>
        <dbReference type="EMBL" id="KAK1267683.1"/>
    </source>
</evidence>
<comment type="caution">
    <text evidence="1">The sequence shown here is derived from an EMBL/GenBank/DDBJ whole genome shotgun (WGS) entry which is preliminary data.</text>
</comment>
<dbReference type="AlphaFoldDB" id="A0AAV9AU95"/>
<reference evidence="1" key="2">
    <citation type="submission" date="2023-06" db="EMBL/GenBank/DDBJ databases">
        <authorList>
            <person name="Ma L."/>
            <person name="Liu K.-W."/>
            <person name="Li Z."/>
            <person name="Hsiao Y.-Y."/>
            <person name="Qi Y."/>
            <person name="Fu T."/>
            <person name="Tang G."/>
            <person name="Zhang D."/>
            <person name="Sun W.-H."/>
            <person name="Liu D.-K."/>
            <person name="Li Y."/>
            <person name="Chen G.-Z."/>
            <person name="Liu X.-D."/>
            <person name="Liao X.-Y."/>
            <person name="Jiang Y.-T."/>
            <person name="Yu X."/>
            <person name="Hao Y."/>
            <person name="Huang J."/>
            <person name="Zhao X.-W."/>
            <person name="Ke S."/>
            <person name="Chen Y.-Y."/>
            <person name="Wu W.-L."/>
            <person name="Hsu J.-L."/>
            <person name="Lin Y.-F."/>
            <person name="Huang M.-D."/>
            <person name="Li C.-Y."/>
            <person name="Huang L."/>
            <person name="Wang Z.-W."/>
            <person name="Zhao X."/>
            <person name="Zhong W.-Y."/>
            <person name="Peng D.-H."/>
            <person name="Ahmad S."/>
            <person name="Lan S."/>
            <person name="Zhang J.-S."/>
            <person name="Tsai W.-C."/>
            <person name="Van De Peer Y."/>
            <person name="Liu Z.-J."/>
        </authorList>
    </citation>
    <scope>NUCLEOTIDE SEQUENCE</scope>
    <source>
        <strain evidence="1">SCP</strain>
        <tissue evidence="1">Leaves</tissue>
    </source>
</reference>
<dbReference type="EMBL" id="JAUJYN010000007">
    <property type="protein sequence ID" value="KAK1267683.1"/>
    <property type="molecule type" value="Genomic_DNA"/>
</dbReference>
<name>A0AAV9AU95_ACOGR</name>
<accession>A0AAV9AU95</accession>
<reference evidence="1" key="1">
    <citation type="journal article" date="2023" name="Nat. Commun.">
        <title>Diploid and tetraploid genomes of Acorus and the evolution of monocots.</title>
        <authorList>
            <person name="Ma L."/>
            <person name="Liu K.W."/>
            <person name="Li Z."/>
            <person name="Hsiao Y.Y."/>
            <person name="Qi Y."/>
            <person name="Fu T."/>
            <person name="Tang G.D."/>
            <person name="Zhang D."/>
            <person name="Sun W.H."/>
            <person name="Liu D.K."/>
            <person name="Li Y."/>
            <person name="Chen G.Z."/>
            <person name="Liu X.D."/>
            <person name="Liao X.Y."/>
            <person name="Jiang Y.T."/>
            <person name="Yu X."/>
            <person name="Hao Y."/>
            <person name="Huang J."/>
            <person name="Zhao X.W."/>
            <person name="Ke S."/>
            <person name="Chen Y.Y."/>
            <person name="Wu W.L."/>
            <person name="Hsu J.L."/>
            <person name="Lin Y.F."/>
            <person name="Huang M.D."/>
            <person name="Li C.Y."/>
            <person name="Huang L."/>
            <person name="Wang Z.W."/>
            <person name="Zhao X."/>
            <person name="Zhong W.Y."/>
            <person name="Peng D.H."/>
            <person name="Ahmad S."/>
            <person name="Lan S."/>
            <person name="Zhang J.S."/>
            <person name="Tsai W.C."/>
            <person name="Van de Peer Y."/>
            <person name="Liu Z.J."/>
        </authorList>
    </citation>
    <scope>NUCLEOTIDE SEQUENCE</scope>
    <source>
        <strain evidence="1">SCP</strain>
    </source>
</reference>
<gene>
    <name evidence="1" type="ORF">QJS04_geneDACA009174</name>
</gene>